<sequence>MLVCYGFYAAFPEYPFYWSIISAVLVFTPDNDQTLAFDRIKANFLGSSVGMFVYFMPIHGAILFCSGVVLTIFLGLIFKLENTIRPALAAVIIVLVQENQHKDWVVALERVGCVLLGCFVSLCITLVFTKVAWAKFYYKLQYWFKRK</sequence>
<dbReference type="GO" id="GO:0016020">
    <property type="term" value="C:membrane"/>
    <property type="evidence" value="ECO:0007669"/>
    <property type="project" value="UniProtKB-SubCell"/>
</dbReference>
<dbReference type="Pfam" id="PF13515">
    <property type="entry name" value="FUSC_2"/>
    <property type="match status" value="1"/>
</dbReference>
<organism evidence="7 8">
    <name type="scientific">Olivibacter domesticus</name>
    <name type="common">Pseudosphingobacterium domesticum</name>
    <dbReference type="NCBI Taxonomy" id="407022"/>
    <lineage>
        <taxon>Bacteria</taxon>
        <taxon>Pseudomonadati</taxon>
        <taxon>Bacteroidota</taxon>
        <taxon>Sphingobacteriia</taxon>
        <taxon>Sphingobacteriales</taxon>
        <taxon>Sphingobacteriaceae</taxon>
        <taxon>Olivibacter</taxon>
    </lineage>
</organism>
<gene>
    <name evidence="7" type="ORF">SAMN05661044_01936</name>
</gene>
<feature type="transmembrane region" description="Helical" evidence="5">
    <location>
        <begin position="114"/>
        <end position="138"/>
    </location>
</feature>
<accession>A0A1H7MB65</accession>
<dbReference type="Proteomes" id="UP000199421">
    <property type="component" value="Unassembled WGS sequence"/>
</dbReference>
<reference evidence="8" key="1">
    <citation type="submission" date="2016-10" db="EMBL/GenBank/DDBJ databases">
        <authorList>
            <person name="Varghese N."/>
            <person name="Submissions S."/>
        </authorList>
    </citation>
    <scope>NUCLEOTIDE SEQUENCE [LARGE SCALE GENOMIC DNA]</scope>
    <source>
        <strain evidence="8">DSM 18733</strain>
    </source>
</reference>
<evidence type="ECO:0000313" key="7">
    <source>
        <dbReference type="EMBL" id="SEL08516.1"/>
    </source>
</evidence>
<evidence type="ECO:0000259" key="6">
    <source>
        <dbReference type="Pfam" id="PF13515"/>
    </source>
</evidence>
<proteinExistence type="predicted"/>
<feature type="transmembrane region" description="Helical" evidence="5">
    <location>
        <begin position="6"/>
        <end position="28"/>
    </location>
</feature>
<feature type="transmembrane region" description="Helical" evidence="5">
    <location>
        <begin position="49"/>
        <end position="78"/>
    </location>
</feature>
<keyword evidence="2 5" id="KW-0812">Transmembrane</keyword>
<keyword evidence="4 5" id="KW-0472">Membrane</keyword>
<evidence type="ECO:0000256" key="1">
    <source>
        <dbReference type="ARBA" id="ARBA00004141"/>
    </source>
</evidence>
<evidence type="ECO:0000256" key="2">
    <source>
        <dbReference type="ARBA" id="ARBA00022692"/>
    </source>
</evidence>
<name>A0A1H7MB65_OLID1</name>
<evidence type="ECO:0000313" key="8">
    <source>
        <dbReference type="Proteomes" id="UP000199421"/>
    </source>
</evidence>
<keyword evidence="8" id="KW-1185">Reference proteome</keyword>
<dbReference type="STRING" id="407022.SAMN05661044_01936"/>
<dbReference type="EMBL" id="FOAF01000001">
    <property type="protein sequence ID" value="SEL08516.1"/>
    <property type="molecule type" value="Genomic_DNA"/>
</dbReference>
<dbReference type="InterPro" id="IPR049453">
    <property type="entry name" value="Memb_transporter_dom"/>
</dbReference>
<feature type="domain" description="Integral membrane bound transporter" evidence="6">
    <location>
        <begin position="4"/>
        <end position="124"/>
    </location>
</feature>
<protein>
    <submittedName>
        <fullName evidence="7">Fusaric acid resistance protein-like</fullName>
    </submittedName>
</protein>
<evidence type="ECO:0000256" key="5">
    <source>
        <dbReference type="SAM" id="Phobius"/>
    </source>
</evidence>
<keyword evidence="3 5" id="KW-1133">Transmembrane helix</keyword>
<dbReference type="AlphaFoldDB" id="A0A1H7MB65"/>
<evidence type="ECO:0000256" key="4">
    <source>
        <dbReference type="ARBA" id="ARBA00023136"/>
    </source>
</evidence>
<evidence type="ECO:0000256" key="3">
    <source>
        <dbReference type="ARBA" id="ARBA00022989"/>
    </source>
</evidence>
<comment type="subcellular location">
    <subcellularLocation>
        <location evidence="1">Membrane</location>
        <topology evidence="1">Multi-pass membrane protein</topology>
    </subcellularLocation>
</comment>